<dbReference type="PANTHER" id="PTHR30250">
    <property type="entry name" value="PST FAMILY PREDICTED COLANIC ACID TRANSPORTER"/>
    <property type="match status" value="1"/>
</dbReference>
<feature type="transmembrane region" description="Helical" evidence="6">
    <location>
        <begin position="35"/>
        <end position="55"/>
    </location>
</feature>
<feature type="transmembrane region" description="Helical" evidence="6">
    <location>
        <begin position="420"/>
        <end position="444"/>
    </location>
</feature>
<feature type="transmembrane region" description="Helical" evidence="6">
    <location>
        <begin position="281"/>
        <end position="303"/>
    </location>
</feature>
<protein>
    <submittedName>
        <fullName evidence="7">O-antigen flippase</fullName>
    </submittedName>
</protein>
<evidence type="ECO:0000256" key="3">
    <source>
        <dbReference type="ARBA" id="ARBA00022692"/>
    </source>
</evidence>
<keyword evidence="2" id="KW-1003">Cell membrane</keyword>
<feature type="transmembrane region" description="Helical" evidence="6">
    <location>
        <begin position="106"/>
        <end position="124"/>
    </location>
</feature>
<feature type="transmembrane region" description="Helical" evidence="6">
    <location>
        <begin position="170"/>
        <end position="189"/>
    </location>
</feature>
<name>A0A0A8J5U8_ECOLX</name>
<feature type="transmembrane region" description="Helical" evidence="6">
    <location>
        <begin position="249"/>
        <end position="275"/>
    </location>
</feature>
<organism evidence="7">
    <name type="scientific">Escherichia coli</name>
    <dbReference type="NCBI Taxonomy" id="562"/>
    <lineage>
        <taxon>Bacteria</taxon>
        <taxon>Pseudomonadati</taxon>
        <taxon>Pseudomonadota</taxon>
        <taxon>Gammaproteobacteria</taxon>
        <taxon>Enterobacterales</taxon>
        <taxon>Enterobacteriaceae</taxon>
        <taxon>Escherichia</taxon>
    </lineage>
</organism>
<gene>
    <name evidence="7" type="primary">wzx</name>
</gene>
<keyword evidence="3 6" id="KW-0812">Transmembrane</keyword>
<reference evidence="7" key="1">
    <citation type="journal article" date="2014" name="DNA Res.">
        <title>A complete view of the genetic diversity of the Escherichia coli O-antigen biosynthesis gene cluster.</title>
        <authorList>
            <person name="Iguchi A."/>
            <person name="Iyoda S."/>
            <person name="Kikuchi T."/>
            <person name="Ogura Y."/>
            <person name="Katsura K."/>
            <person name="Ohnishi M."/>
            <person name="Hayashi T."/>
            <person name="Thomson N.R."/>
        </authorList>
    </citation>
    <scope>NUCLEOTIDE SEQUENCE</scope>
    <source>
        <strain evidence="7">P7a</strain>
    </source>
</reference>
<evidence type="ECO:0000256" key="4">
    <source>
        <dbReference type="ARBA" id="ARBA00022989"/>
    </source>
</evidence>
<dbReference type="GO" id="GO:0005886">
    <property type="term" value="C:plasma membrane"/>
    <property type="evidence" value="ECO:0007669"/>
    <property type="project" value="UniProtKB-SubCell"/>
</dbReference>
<dbReference type="InterPro" id="IPR050833">
    <property type="entry name" value="Poly_Biosynth_Transport"/>
</dbReference>
<evidence type="ECO:0000256" key="1">
    <source>
        <dbReference type="ARBA" id="ARBA00004651"/>
    </source>
</evidence>
<sequence>MFKSVGVGFLSRIISVLSNIIIIPIILKHLTPEQFSLWMLFVSFYSLVIIFDFGFSATISRYVSYVLSGATLQQLQNGYYENVWLGNGGGIDYKALNELSRINKIIFYYLVLIASVFLLCIYLYYCNFVGINISKDDRIAWGLFSISILIQLASIRYNGFLHGSGNVAKIYRNTICSNFVFLLFFIFFIYLQWSLVGICIARLLSSLMVFILNAISSSKLTCVYPRLRCNEVKGHDNKRLFKRIRDKSFHLGIGGLGNFICNRMTIMVMTATVAIQNIAGVSFIINLSITILSISLILINNAMPELVRFRVEGAYDKLFNSFKRICFISIVFFISSYVVMVISTPYIIKITHSKVILPSNSIVLLCFCIFFIELIQSLSISFISTSNNTDFAKYQIITGLSFLLICFVFSYFKWTSLVNILLVQLIVQCIYNGWKWPFVIFCEYNKVRHLIRKKNDVAAK</sequence>
<evidence type="ECO:0000256" key="2">
    <source>
        <dbReference type="ARBA" id="ARBA00022475"/>
    </source>
</evidence>
<keyword evidence="5 6" id="KW-0472">Membrane</keyword>
<evidence type="ECO:0000256" key="5">
    <source>
        <dbReference type="ARBA" id="ARBA00023136"/>
    </source>
</evidence>
<keyword evidence="4 6" id="KW-1133">Transmembrane helix</keyword>
<dbReference type="EMBL" id="AB811605">
    <property type="protein sequence ID" value="BAQ00720.1"/>
    <property type="molecule type" value="Genomic_DNA"/>
</dbReference>
<feature type="transmembrane region" description="Helical" evidence="6">
    <location>
        <begin position="139"/>
        <end position="158"/>
    </location>
</feature>
<feature type="transmembrane region" description="Helical" evidence="6">
    <location>
        <begin position="9"/>
        <end position="29"/>
    </location>
</feature>
<evidence type="ECO:0000313" key="7">
    <source>
        <dbReference type="EMBL" id="BAQ00720.1"/>
    </source>
</evidence>
<feature type="transmembrane region" description="Helical" evidence="6">
    <location>
        <begin position="324"/>
        <end position="348"/>
    </location>
</feature>
<comment type="subcellular location">
    <subcellularLocation>
        <location evidence="1">Cell membrane</location>
        <topology evidence="1">Multi-pass membrane protein</topology>
    </subcellularLocation>
</comment>
<evidence type="ECO:0000256" key="6">
    <source>
        <dbReference type="SAM" id="Phobius"/>
    </source>
</evidence>
<proteinExistence type="predicted"/>
<feature type="transmembrane region" description="Helical" evidence="6">
    <location>
        <begin position="360"/>
        <end position="384"/>
    </location>
</feature>
<dbReference type="RefSeq" id="WP_061350753.1">
    <property type="nucleotide sequence ID" value="NZ_CP171864.1"/>
</dbReference>
<dbReference type="PANTHER" id="PTHR30250:SF26">
    <property type="entry name" value="PSMA PROTEIN"/>
    <property type="match status" value="1"/>
</dbReference>
<dbReference type="AlphaFoldDB" id="A0A0A8J5U8"/>
<feature type="transmembrane region" description="Helical" evidence="6">
    <location>
        <begin position="396"/>
        <end position="414"/>
    </location>
</feature>
<accession>A0A0A8J5U8</accession>